<feature type="transmembrane region" description="Helical" evidence="1">
    <location>
        <begin position="104"/>
        <end position="125"/>
    </location>
</feature>
<dbReference type="AlphaFoldDB" id="A0A9P5P5G3"/>
<comment type="caution">
    <text evidence="2">The sequence shown here is derived from an EMBL/GenBank/DDBJ whole genome shotgun (WGS) entry which is preliminary data.</text>
</comment>
<keyword evidence="1" id="KW-0812">Transmembrane</keyword>
<feature type="transmembrane region" description="Helical" evidence="1">
    <location>
        <begin position="26"/>
        <end position="44"/>
    </location>
</feature>
<feature type="transmembrane region" description="Helical" evidence="1">
    <location>
        <begin position="137"/>
        <end position="170"/>
    </location>
</feature>
<keyword evidence="1" id="KW-1133">Transmembrane helix</keyword>
<protein>
    <submittedName>
        <fullName evidence="2">Uncharacterized protein</fullName>
    </submittedName>
</protein>
<feature type="transmembrane region" description="Helical" evidence="1">
    <location>
        <begin position="65"/>
        <end position="89"/>
    </location>
</feature>
<keyword evidence="3" id="KW-1185">Reference proteome</keyword>
<reference evidence="2" key="1">
    <citation type="submission" date="2020-11" db="EMBL/GenBank/DDBJ databases">
        <authorList>
            <consortium name="DOE Joint Genome Institute"/>
            <person name="Ahrendt S."/>
            <person name="Riley R."/>
            <person name="Andreopoulos W."/>
            <person name="Labutti K."/>
            <person name="Pangilinan J."/>
            <person name="Ruiz-Duenas F.J."/>
            <person name="Barrasa J.M."/>
            <person name="Sanchez-Garcia M."/>
            <person name="Camarero S."/>
            <person name="Miyauchi S."/>
            <person name="Serrano A."/>
            <person name="Linde D."/>
            <person name="Babiker R."/>
            <person name="Drula E."/>
            <person name="Ayuso-Fernandez I."/>
            <person name="Pacheco R."/>
            <person name="Padilla G."/>
            <person name="Ferreira P."/>
            <person name="Barriuso J."/>
            <person name="Kellner H."/>
            <person name="Castanera R."/>
            <person name="Alfaro M."/>
            <person name="Ramirez L."/>
            <person name="Pisabarro A.G."/>
            <person name="Kuo A."/>
            <person name="Tritt A."/>
            <person name="Lipzen A."/>
            <person name="He G."/>
            <person name="Yan M."/>
            <person name="Ng V."/>
            <person name="Cullen D."/>
            <person name="Martin F."/>
            <person name="Rosso M.-N."/>
            <person name="Henrissat B."/>
            <person name="Hibbett D."/>
            <person name="Martinez A.T."/>
            <person name="Grigoriev I.V."/>
        </authorList>
    </citation>
    <scope>NUCLEOTIDE SEQUENCE</scope>
    <source>
        <strain evidence="2">AH 40177</strain>
    </source>
</reference>
<dbReference type="Proteomes" id="UP000772434">
    <property type="component" value="Unassembled WGS sequence"/>
</dbReference>
<name>A0A9P5P5G3_9AGAR</name>
<gene>
    <name evidence="2" type="ORF">BDP27DRAFT_1440723</name>
</gene>
<keyword evidence="1" id="KW-0472">Membrane</keyword>
<proteinExistence type="predicted"/>
<dbReference type="OrthoDB" id="3190888at2759"/>
<evidence type="ECO:0000256" key="1">
    <source>
        <dbReference type="SAM" id="Phobius"/>
    </source>
</evidence>
<evidence type="ECO:0000313" key="3">
    <source>
        <dbReference type="Proteomes" id="UP000772434"/>
    </source>
</evidence>
<accession>A0A9P5P5G3</accession>
<organism evidence="2 3">
    <name type="scientific">Rhodocollybia butyracea</name>
    <dbReference type="NCBI Taxonomy" id="206335"/>
    <lineage>
        <taxon>Eukaryota</taxon>
        <taxon>Fungi</taxon>
        <taxon>Dikarya</taxon>
        <taxon>Basidiomycota</taxon>
        <taxon>Agaricomycotina</taxon>
        <taxon>Agaricomycetes</taxon>
        <taxon>Agaricomycetidae</taxon>
        <taxon>Agaricales</taxon>
        <taxon>Marasmiineae</taxon>
        <taxon>Omphalotaceae</taxon>
        <taxon>Rhodocollybia</taxon>
    </lineage>
</organism>
<dbReference type="EMBL" id="JADNRY010001464">
    <property type="protein sequence ID" value="KAF9016186.1"/>
    <property type="molecule type" value="Genomic_DNA"/>
</dbReference>
<evidence type="ECO:0000313" key="2">
    <source>
        <dbReference type="EMBL" id="KAF9016186.1"/>
    </source>
</evidence>
<sequence>MSLSPANQTRCSSVELLESGISLNDTLGAAFIGYSWACVVLGFLTTQVSNYYRRHASSDFMSLKILVGVLWSLELLHLILISQALYHYFISLFGSYLAIFTERIIWSLVTQVVVGVISSNILLHCESPTSSRRNNFITGTIALISLTEIGCIIVFVVQATMSILTLLLYAARPNTFQFIGVYFVLSKTFAVSFMCTLNTRRSNVDGAGVTDEPTVHIESSAFVIDAISSSRRTPYRYRQTYLSAGESTRNLTDRYHISSIVAGNKGPRLQEAISVENEQQPAGKIDE</sequence>
<feature type="transmembrane region" description="Helical" evidence="1">
    <location>
        <begin position="176"/>
        <end position="197"/>
    </location>
</feature>